<dbReference type="HOGENOM" id="CLU_1310383_0_0_1"/>
<dbReference type="OrthoDB" id="97058at2759"/>
<proteinExistence type="predicted"/>
<keyword evidence="1" id="KW-0507">mRNA processing</keyword>
<evidence type="ECO:0000313" key="3">
    <source>
        <dbReference type="EMBL" id="EGG04009.1"/>
    </source>
</evidence>
<evidence type="ECO:0008006" key="5">
    <source>
        <dbReference type="Google" id="ProtNLM"/>
    </source>
</evidence>
<gene>
    <name evidence="3" type="ORF">MELLADRAFT_108834</name>
</gene>
<dbReference type="AlphaFoldDB" id="F4RUF2"/>
<reference evidence="4" key="1">
    <citation type="journal article" date="2011" name="Proc. Natl. Acad. Sci. U.S.A.">
        <title>Obligate biotrophy features unraveled by the genomic analysis of rust fungi.</title>
        <authorList>
            <person name="Duplessis S."/>
            <person name="Cuomo C.A."/>
            <person name="Lin Y.-C."/>
            <person name="Aerts A."/>
            <person name="Tisserant E."/>
            <person name="Veneault-Fourrey C."/>
            <person name="Joly D.L."/>
            <person name="Hacquard S."/>
            <person name="Amselem J."/>
            <person name="Cantarel B.L."/>
            <person name="Chiu R."/>
            <person name="Coutinho P.M."/>
            <person name="Feau N."/>
            <person name="Field M."/>
            <person name="Frey P."/>
            <person name="Gelhaye E."/>
            <person name="Goldberg J."/>
            <person name="Grabherr M.G."/>
            <person name="Kodira C.D."/>
            <person name="Kohler A."/>
            <person name="Kuees U."/>
            <person name="Lindquist E.A."/>
            <person name="Lucas S.M."/>
            <person name="Mago R."/>
            <person name="Mauceli E."/>
            <person name="Morin E."/>
            <person name="Murat C."/>
            <person name="Pangilinan J.L."/>
            <person name="Park R."/>
            <person name="Pearson M."/>
            <person name="Quesneville H."/>
            <person name="Rouhier N."/>
            <person name="Sakthikumar S."/>
            <person name="Salamov A.A."/>
            <person name="Schmutz J."/>
            <person name="Selles B."/>
            <person name="Shapiro H."/>
            <person name="Tanguay P."/>
            <person name="Tuskan G.A."/>
            <person name="Henrissat B."/>
            <person name="Van de Peer Y."/>
            <person name="Rouze P."/>
            <person name="Ellis J.G."/>
            <person name="Dodds P.N."/>
            <person name="Schein J.E."/>
            <person name="Zhong S."/>
            <person name="Hamelin R.C."/>
            <person name="Grigoriev I.V."/>
            <person name="Szabo L.J."/>
            <person name="Martin F."/>
        </authorList>
    </citation>
    <scope>NUCLEOTIDE SEQUENCE [LARGE SCALE GENOMIC DNA]</scope>
    <source>
        <strain evidence="4">98AG31 / pathotype 3-4-7</strain>
    </source>
</reference>
<evidence type="ECO:0000313" key="4">
    <source>
        <dbReference type="Proteomes" id="UP000001072"/>
    </source>
</evidence>
<dbReference type="GO" id="GO:0006397">
    <property type="term" value="P:mRNA processing"/>
    <property type="evidence" value="ECO:0007669"/>
    <property type="project" value="UniProtKB-KW"/>
</dbReference>
<name>F4RUF2_MELLP</name>
<dbReference type="InParanoid" id="F4RUF2"/>
<organism evidence="4">
    <name type="scientific">Melampsora larici-populina (strain 98AG31 / pathotype 3-4-7)</name>
    <name type="common">Poplar leaf rust fungus</name>
    <dbReference type="NCBI Taxonomy" id="747676"/>
    <lineage>
        <taxon>Eukaryota</taxon>
        <taxon>Fungi</taxon>
        <taxon>Dikarya</taxon>
        <taxon>Basidiomycota</taxon>
        <taxon>Pucciniomycotina</taxon>
        <taxon>Pucciniomycetes</taxon>
        <taxon>Pucciniales</taxon>
        <taxon>Melampsoraceae</taxon>
        <taxon>Melampsora</taxon>
    </lineage>
</organism>
<sequence length="210" mass="23402">MSAKSLTANHTPITRNERIRLRMLEREKSEASPLQIPDEALPQVKQGLDQCFYCGLFGHRFRACSQYLDYLPRYGAHPMHWRLLENGSFYEITAIWPSTLDAELGQPWSWSLNRLEGRNDEHLAASSVTSDEVFYDAFESIPTAATNNTLKALSRSESFDDADGEGRSNVFGQPSVQMTSSSMVPKLASPTIEQGKIKEAAAQADLGAED</sequence>
<dbReference type="KEGG" id="mlr:MELLADRAFT_108834"/>
<dbReference type="SUPFAM" id="SSF57756">
    <property type="entry name" value="Retrovirus zinc finger-like domains"/>
    <property type="match status" value="1"/>
</dbReference>
<dbReference type="EMBL" id="GL883121">
    <property type="protein sequence ID" value="EGG04009.1"/>
    <property type="molecule type" value="Genomic_DNA"/>
</dbReference>
<evidence type="ECO:0000256" key="2">
    <source>
        <dbReference type="SAM" id="MobiDB-lite"/>
    </source>
</evidence>
<dbReference type="GO" id="GO:0008270">
    <property type="term" value="F:zinc ion binding"/>
    <property type="evidence" value="ECO:0007669"/>
    <property type="project" value="InterPro"/>
</dbReference>
<dbReference type="GeneID" id="18923577"/>
<dbReference type="RefSeq" id="XP_007412802.1">
    <property type="nucleotide sequence ID" value="XM_007412740.1"/>
</dbReference>
<feature type="region of interest" description="Disordered" evidence="2">
    <location>
        <begin position="156"/>
        <end position="210"/>
    </location>
</feature>
<accession>F4RUF2</accession>
<dbReference type="InterPro" id="IPR036875">
    <property type="entry name" value="Znf_CCHC_sf"/>
</dbReference>
<dbReference type="GO" id="GO:0003676">
    <property type="term" value="F:nucleic acid binding"/>
    <property type="evidence" value="ECO:0007669"/>
    <property type="project" value="InterPro"/>
</dbReference>
<evidence type="ECO:0000256" key="1">
    <source>
        <dbReference type="ARBA" id="ARBA00022664"/>
    </source>
</evidence>
<dbReference type="Proteomes" id="UP000001072">
    <property type="component" value="Unassembled WGS sequence"/>
</dbReference>
<feature type="compositionally biased region" description="Polar residues" evidence="2">
    <location>
        <begin position="170"/>
        <end position="183"/>
    </location>
</feature>
<keyword evidence="4" id="KW-1185">Reference proteome</keyword>
<protein>
    <recommendedName>
        <fullName evidence="5">CCHC-type domain-containing protein</fullName>
    </recommendedName>
</protein>
<dbReference type="VEuPathDB" id="FungiDB:MELLADRAFT_108834"/>